<evidence type="ECO:0000256" key="4">
    <source>
        <dbReference type="ARBA" id="ARBA00022982"/>
    </source>
</evidence>
<keyword evidence="5" id="KW-0408">Iron</keyword>
<evidence type="ECO:0000256" key="5">
    <source>
        <dbReference type="ARBA" id="ARBA00023004"/>
    </source>
</evidence>
<gene>
    <name evidence="8" type="ORF">MARA_34530</name>
</gene>
<evidence type="ECO:0000313" key="8">
    <source>
        <dbReference type="EMBL" id="BBY49985.1"/>
    </source>
</evidence>
<evidence type="ECO:0000256" key="1">
    <source>
        <dbReference type="ARBA" id="ARBA00001927"/>
    </source>
</evidence>
<organism evidence="8 9">
    <name type="scientific">Mycolicibacterium arabiense</name>
    <dbReference type="NCBI Taxonomy" id="1286181"/>
    <lineage>
        <taxon>Bacteria</taxon>
        <taxon>Bacillati</taxon>
        <taxon>Actinomycetota</taxon>
        <taxon>Actinomycetes</taxon>
        <taxon>Mycobacteriales</taxon>
        <taxon>Mycobacteriaceae</taxon>
        <taxon>Mycolicibacterium</taxon>
    </lineage>
</organism>
<keyword evidence="4" id="KW-0249">Electron transport</keyword>
<accession>A0A7I7S1Z6</accession>
<proteinExistence type="predicted"/>
<dbReference type="PANTHER" id="PTHR36923">
    <property type="entry name" value="FERREDOXIN"/>
    <property type="match status" value="1"/>
</dbReference>
<dbReference type="AlphaFoldDB" id="A0A7I7S1Z6"/>
<dbReference type="PANTHER" id="PTHR36923:SF3">
    <property type="entry name" value="FERREDOXIN"/>
    <property type="match status" value="1"/>
</dbReference>
<dbReference type="Pfam" id="PF13459">
    <property type="entry name" value="Fer4_15"/>
    <property type="match status" value="1"/>
</dbReference>
<reference evidence="8 9" key="1">
    <citation type="journal article" date="2019" name="Emerg. Microbes Infect.">
        <title>Comprehensive subspecies identification of 175 nontuberculous mycobacteria species based on 7547 genomic profiles.</title>
        <authorList>
            <person name="Matsumoto Y."/>
            <person name="Kinjo T."/>
            <person name="Motooka D."/>
            <person name="Nabeya D."/>
            <person name="Jung N."/>
            <person name="Uechi K."/>
            <person name="Horii T."/>
            <person name="Iida T."/>
            <person name="Fujita J."/>
            <person name="Nakamura S."/>
        </authorList>
    </citation>
    <scope>NUCLEOTIDE SEQUENCE [LARGE SCALE GENOMIC DNA]</scope>
    <source>
        <strain evidence="8 9">JCM 18538</strain>
    </source>
</reference>
<keyword evidence="7" id="KW-0003">3Fe-4S</keyword>
<dbReference type="GO" id="GO:0046872">
    <property type="term" value="F:metal ion binding"/>
    <property type="evidence" value="ECO:0007669"/>
    <property type="project" value="UniProtKB-KW"/>
</dbReference>
<dbReference type="SUPFAM" id="SSF54862">
    <property type="entry name" value="4Fe-4S ferredoxins"/>
    <property type="match status" value="1"/>
</dbReference>
<keyword evidence="9" id="KW-1185">Reference proteome</keyword>
<dbReference type="EMBL" id="AP022593">
    <property type="protein sequence ID" value="BBY49985.1"/>
    <property type="molecule type" value="Genomic_DNA"/>
</dbReference>
<keyword evidence="2" id="KW-0813">Transport</keyword>
<evidence type="ECO:0000313" key="9">
    <source>
        <dbReference type="Proteomes" id="UP000467428"/>
    </source>
</evidence>
<sequence length="65" mass="7228">MHVDVDWDRCEGHALCVERAPEMFDLDDDGNLTFTHEDEPVPSHLHEQASAAATACPVAALRIRD</sequence>
<dbReference type="GO" id="GO:0051538">
    <property type="term" value="F:3 iron, 4 sulfur cluster binding"/>
    <property type="evidence" value="ECO:0007669"/>
    <property type="project" value="UniProtKB-KW"/>
</dbReference>
<keyword evidence="3" id="KW-0479">Metal-binding</keyword>
<evidence type="ECO:0000256" key="3">
    <source>
        <dbReference type="ARBA" id="ARBA00022723"/>
    </source>
</evidence>
<name>A0A7I7S1Z6_9MYCO</name>
<protein>
    <submittedName>
        <fullName evidence="8">Ferredoxin</fullName>
    </submittedName>
</protein>
<dbReference type="InterPro" id="IPR051269">
    <property type="entry name" value="Fe-S_cluster_ET"/>
</dbReference>
<dbReference type="RefSeq" id="WP_163919522.1">
    <property type="nucleotide sequence ID" value="NZ_AP022593.1"/>
</dbReference>
<dbReference type="Gene3D" id="3.30.70.20">
    <property type="match status" value="1"/>
</dbReference>
<dbReference type="Proteomes" id="UP000467428">
    <property type="component" value="Chromosome"/>
</dbReference>
<evidence type="ECO:0000256" key="6">
    <source>
        <dbReference type="ARBA" id="ARBA00023014"/>
    </source>
</evidence>
<evidence type="ECO:0000256" key="7">
    <source>
        <dbReference type="ARBA" id="ARBA00023291"/>
    </source>
</evidence>
<dbReference type="KEGG" id="marz:MARA_34530"/>
<evidence type="ECO:0000256" key="2">
    <source>
        <dbReference type="ARBA" id="ARBA00022448"/>
    </source>
</evidence>
<geneLocation type="plasmid" evidence="9">
    <name>pjcm18538 dna</name>
</geneLocation>
<keyword evidence="6" id="KW-0411">Iron-sulfur</keyword>
<comment type="cofactor">
    <cofactor evidence="1">
        <name>[3Fe-4S] cluster</name>
        <dbReference type="ChEBI" id="CHEBI:21137"/>
    </cofactor>
</comment>